<keyword evidence="4 10" id="KW-1133">Transmembrane helix</keyword>
<reference evidence="11" key="1">
    <citation type="journal article" date="2023" name="Mol. Biol. Evol.">
        <title>Third-Generation Sequencing Reveals the Adaptive Role of the Epigenome in Three Deep-Sea Polychaetes.</title>
        <authorList>
            <person name="Perez M."/>
            <person name="Aroh O."/>
            <person name="Sun Y."/>
            <person name="Lan Y."/>
            <person name="Juniper S.K."/>
            <person name="Young C.R."/>
            <person name="Angers B."/>
            <person name="Qian P.Y."/>
        </authorList>
    </citation>
    <scope>NUCLEOTIDE SEQUENCE</scope>
    <source>
        <strain evidence="11">R07B-5</strain>
    </source>
</reference>
<feature type="transmembrane region" description="Helical" evidence="10">
    <location>
        <begin position="163"/>
        <end position="183"/>
    </location>
</feature>
<dbReference type="InterPro" id="IPR051617">
    <property type="entry name" value="UNC-93-like_regulator"/>
</dbReference>
<evidence type="ECO:0000256" key="6">
    <source>
        <dbReference type="ARBA" id="ARBA00023180"/>
    </source>
</evidence>
<feature type="region of interest" description="Disordered" evidence="9">
    <location>
        <begin position="1"/>
        <end position="21"/>
    </location>
</feature>
<dbReference type="GO" id="GO:0016020">
    <property type="term" value="C:membrane"/>
    <property type="evidence" value="ECO:0007669"/>
    <property type="project" value="UniProtKB-SubCell"/>
</dbReference>
<dbReference type="PANTHER" id="PTHR23294">
    <property type="entry name" value="ET TRANSLATION PRODUCT-RELATED"/>
    <property type="match status" value="1"/>
</dbReference>
<evidence type="ECO:0000256" key="5">
    <source>
        <dbReference type="ARBA" id="ARBA00023136"/>
    </source>
</evidence>
<feature type="transmembrane region" description="Helical" evidence="10">
    <location>
        <begin position="30"/>
        <end position="50"/>
    </location>
</feature>
<dbReference type="InterPro" id="IPR010291">
    <property type="entry name" value="Ion_channel_UNC-93"/>
</dbReference>
<protein>
    <recommendedName>
        <fullName evidence="7">UNC93-like protein MFSD11</fullName>
    </recommendedName>
    <alternativeName>
        <fullName evidence="8">Major facilitator superfamily domain-containing protein 11</fullName>
    </alternativeName>
</protein>
<evidence type="ECO:0000313" key="12">
    <source>
        <dbReference type="Proteomes" id="UP001209878"/>
    </source>
</evidence>
<dbReference type="AlphaFoldDB" id="A0AAD9UJM3"/>
<proteinExistence type="inferred from homology"/>
<dbReference type="CDD" id="cd17407">
    <property type="entry name" value="MFS_MFSD11"/>
    <property type="match status" value="1"/>
</dbReference>
<evidence type="ECO:0000313" key="11">
    <source>
        <dbReference type="EMBL" id="KAK2191993.1"/>
    </source>
</evidence>
<keyword evidence="6" id="KW-0325">Glycoprotein</keyword>
<gene>
    <name evidence="11" type="ORF">NP493_41g03028</name>
</gene>
<sequence>MGDSEVTSGESDDTPGSVANTHNPGRDWRLYNVILLGFSFMLIFTAFMTCSMAEESILRDARKQSNGTFTGSGYTSLAIIYGVFSVANWAGPSIVAVCGARGAMFMGALLYSLFIASFLKPMTWSLYLGSVLVGLGAGVIWIGQGNFLTLNSDKTTMGRNSGIFWALLQCSMLVGNLYVYFAFKGEMNITSQSRTTLFTVLTAAVLLGTLSLLFLRKPPPRTSEPGSVERPDGPLEALKKSFQLLMTRNMILLCVTFAYTGLELTFFSGVYGTCVGNTLYFQPDNKSLIGLCGIFIGIGEVLGGALFGILGSKTNKHGRDPIILLGFLVHLASFYLIFLNLPAKTPFQTSHGPGPYFFTEKYVAVICAFLLGLGDSSFNTQLYSILGDVYSEDSAPAFALFKFVQSLAATAGFFYSPHLLLHWQLLILACGVVLATLSFFLVEWDCRTRHSDDHIKYSHVQQQVL</sequence>
<feature type="transmembrane region" description="Helical" evidence="10">
    <location>
        <begin position="421"/>
        <end position="442"/>
    </location>
</feature>
<feature type="transmembrane region" description="Helical" evidence="10">
    <location>
        <begin position="195"/>
        <end position="215"/>
    </location>
</feature>
<feature type="transmembrane region" description="Helical" evidence="10">
    <location>
        <begin position="71"/>
        <end position="90"/>
    </location>
</feature>
<comment type="subcellular location">
    <subcellularLocation>
        <location evidence="1">Membrane</location>
        <topology evidence="1">Multi-pass membrane protein</topology>
    </subcellularLocation>
</comment>
<keyword evidence="3 10" id="KW-0812">Transmembrane</keyword>
<name>A0AAD9UJM3_RIDPI</name>
<feature type="transmembrane region" description="Helical" evidence="10">
    <location>
        <begin position="322"/>
        <end position="342"/>
    </location>
</feature>
<dbReference type="Pfam" id="PF05978">
    <property type="entry name" value="UNC-93"/>
    <property type="match status" value="1"/>
</dbReference>
<evidence type="ECO:0000256" key="7">
    <source>
        <dbReference type="ARBA" id="ARBA00040302"/>
    </source>
</evidence>
<evidence type="ECO:0000256" key="3">
    <source>
        <dbReference type="ARBA" id="ARBA00022692"/>
    </source>
</evidence>
<keyword evidence="5 10" id="KW-0472">Membrane</keyword>
<evidence type="ECO:0000256" key="2">
    <source>
        <dbReference type="ARBA" id="ARBA00009172"/>
    </source>
</evidence>
<evidence type="ECO:0000256" key="10">
    <source>
        <dbReference type="SAM" id="Phobius"/>
    </source>
</evidence>
<dbReference type="Gene3D" id="1.20.1250.20">
    <property type="entry name" value="MFS general substrate transporter like domains"/>
    <property type="match status" value="2"/>
</dbReference>
<feature type="transmembrane region" description="Helical" evidence="10">
    <location>
        <begin position="288"/>
        <end position="310"/>
    </location>
</feature>
<dbReference type="PANTHER" id="PTHR23294:SF0">
    <property type="entry name" value="UNC93-LIKE PROTEIN MFSD11"/>
    <property type="match status" value="1"/>
</dbReference>
<feature type="transmembrane region" description="Helical" evidence="10">
    <location>
        <begin position="126"/>
        <end position="143"/>
    </location>
</feature>
<dbReference type="Proteomes" id="UP001209878">
    <property type="component" value="Unassembled WGS sequence"/>
</dbReference>
<organism evidence="11 12">
    <name type="scientific">Ridgeia piscesae</name>
    <name type="common">Tubeworm</name>
    <dbReference type="NCBI Taxonomy" id="27915"/>
    <lineage>
        <taxon>Eukaryota</taxon>
        <taxon>Metazoa</taxon>
        <taxon>Spiralia</taxon>
        <taxon>Lophotrochozoa</taxon>
        <taxon>Annelida</taxon>
        <taxon>Polychaeta</taxon>
        <taxon>Sedentaria</taxon>
        <taxon>Canalipalpata</taxon>
        <taxon>Sabellida</taxon>
        <taxon>Siboglinidae</taxon>
        <taxon>Ridgeia</taxon>
    </lineage>
</organism>
<evidence type="ECO:0000256" key="4">
    <source>
        <dbReference type="ARBA" id="ARBA00022989"/>
    </source>
</evidence>
<evidence type="ECO:0000256" key="9">
    <source>
        <dbReference type="SAM" id="MobiDB-lite"/>
    </source>
</evidence>
<evidence type="ECO:0000256" key="8">
    <source>
        <dbReference type="ARBA" id="ARBA00041910"/>
    </source>
</evidence>
<accession>A0AAD9UJM3</accession>
<dbReference type="EMBL" id="JAODUO010000041">
    <property type="protein sequence ID" value="KAK2191993.1"/>
    <property type="molecule type" value="Genomic_DNA"/>
</dbReference>
<feature type="transmembrane region" description="Helical" evidence="10">
    <location>
        <begin position="102"/>
        <end position="119"/>
    </location>
</feature>
<dbReference type="SUPFAM" id="SSF103473">
    <property type="entry name" value="MFS general substrate transporter"/>
    <property type="match status" value="1"/>
</dbReference>
<evidence type="ECO:0000256" key="1">
    <source>
        <dbReference type="ARBA" id="ARBA00004141"/>
    </source>
</evidence>
<keyword evidence="12" id="KW-1185">Reference proteome</keyword>
<comment type="similarity">
    <text evidence="2">Belongs to the unc-93 family.</text>
</comment>
<dbReference type="InterPro" id="IPR036259">
    <property type="entry name" value="MFS_trans_sf"/>
</dbReference>
<comment type="caution">
    <text evidence="11">The sequence shown here is derived from an EMBL/GenBank/DDBJ whole genome shotgun (WGS) entry which is preliminary data.</text>
</comment>